<keyword evidence="1" id="KW-0812">Transmembrane</keyword>
<keyword evidence="1" id="KW-1133">Transmembrane helix</keyword>
<reference evidence="3 4" key="1">
    <citation type="journal article" date="2018" name="Nat. Genet.">
        <title>The Rosa genome provides new insights in the design of modern roses.</title>
        <authorList>
            <person name="Bendahmane M."/>
        </authorList>
    </citation>
    <scope>NUCLEOTIDE SEQUENCE [LARGE SCALE GENOMIC DNA]</scope>
    <source>
        <strain evidence="4">cv. Old Blush</strain>
    </source>
</reference>
<organism evidence="3 4">
    <name type="scientific">Rosa chinensis</name>
    <name type="common">China rose</name>
    <dbReference type="NCBI Taxonomy" id="74649"/>
    <lineage>
        <taxon>Eukaryota</taxon>
        <taxon>Viridiplantae</taxon>
        <taxon>Streptophyta</taxon>
        <taxon>Embryophyta</taxon>
        <taxon>Tracheophyta</taxon>
        <taxon>Spermatophyta</taxon>
        <taxon>Magnoliopsida</taxon>
        <taxon>eudicotyledons</taxon>
        <taxon>Gunneridae</taxon>
        <taxon>Pentapetalae</taxon>
        <taxon>rosids</taxon>
        <taxon>fabids</taxon>
        <taxon>Rosales</taxon>
        <taxon>Rosaceae</taxon>
        <taxon>Rosoideae</taxon>
        <taxon>Rosoideae incertae sedis</taxon>
        <taxon>Rosa</taxon>
    </lineage>
</organism>
<keyword evidence="4" id="KW-1185">Reference proteome</keyword>
<feature type="signal peptide" evidence="2">
    <location>
        <begin position="1"/>
        <end position="29"/>
    </location>
</feature>
<gene>
    <name evidence="3" type="ORF">RchiOBHm_Chr4g0394931</name>
</gene>
<proteinExistence type="predicted"/>
<dbReference type="STRING" id="74649.A0A2P6QRC6"/>
<evidence type="ECO:0000313" key="4">
    <source>
        <dbReference type="Proteomes" id="UP000238479"/>
    </source>
</evidence>
<name>A0A2P6QRC6_ROSCH</name>
<keyword evidence="2" id="KW-0732">Signal</keyword>
<dbReference type="Gramene" id="PRQ36740">
    <property type="protein sequence ID" value="PRQ36740"/>
    <property type="gene ID" value="RchiOBHm_Chr4g0394931"/>
</dbReference>
<evidence type="ECO:0000313" key="3">
    <source>
        <dbReference type="EMBL" id="PRQ36740.1"/>
    </source>
</evidence>
<feature type="transmembrane region" description="Helical" evidence="1">
    <location>
        <begin position="100"/>
        <end position="122"/>
    </location>
</feature>
<dbReference type="AlphaFoldDB" id="A0A2P6QRC6"/>
<evidence type="ECO:0000256" key="2">
    <source>
        <dbReference type="SAM" id="SignalP"/>
    </source>
</evidence>
<evidence type="ECO:0000256" key="1">
    <source>
        <dbReference type="SAM" id="Phobius"/>
    </source>
</evidence>
<dbReference type="EMBL" id="PDCK01000042">
    <property type="protein sequence ID" value="PRQ36740.1"/>
    <property type="molecule type" value="Genomic_DNA"/>
</dbReference>
<sequence>MYSTFSTSILHCLCHLFYLLLSSILLEEGGTMFTFEGSKKDCSLKSVLIVHSPQFYWKVMTQADLGITDAYINCDFSFHDKDRGLLNLLMVRQLNINCNLILLIMQILIKFCLAVSSSSFSLPTKILMPQNQTRKGAMHRLSQTRIVI</sequence>
<protein>
    <submittedName>
        <fullName evidence="3">Uncharacterized protein</fullName>
    </submittedName>
</protein>
<feature type="chain" id="PRO_5015130841" evidence="2">
    <location>
        <begin position="30"/>
        <end position="148"/>
    </location>
</feature>
<comment type="caution">
    <text evidence="3">The sequence shown here is derived from an EMBL/GenBank/DDBJ whole genome shotgun (WGS) entry which is preliminary data.</text>
</comment>
<keyword evidence="1" id="KW-0472">Membrane</keyword>
<accession>A0A2P6QRC6</accession>
<dbReference type="Proteomes" id="UP000238479">
    <property type="component" value="Chromosome 4"/>
</dbReference>